<feature type="transmembrane region" description="Helical" evidence="2">
    <location>
        <begin position="130"/>
        <end position="152"/>
    </location>
</feature>
<evidence type="ECO:0000313" key="3">
    <source>
        <dbReference type="EMBL" id="OIW23690.1"/>
    </source>
</evidence>
<dbReference type="OrthoDB" id="3254104at2759"/>
<feature type="transmembrane region" description="Helical" evidence="2">
    <location>
        <begin position="48"/>
        <end position="68"/>
    </location>
</feature>
<feature type="non-terminal residue" evidence="3">
    <location>
        <position position="206"/>
    </location>
</feature>
<evidence type="ECO:0000313" key="4">
    <source>
        <dbReference type="Proteomes" id="UP000182658"/>
    </source>
</evidence>
<dbReference type="InParanoid" id="A0A1J7J848"/>
<reference evidence="3 4" key="1">
    <citation type="submission" date="2016-10" db="EMBL/GenBank/DDBJ databases">
        <title>Draft genome sequence of Coniochaeta ligniaria NRRL30616, a lignocellulolytic fungus for bioabatement of inhibitors in plant biomass hydrolysates.</title>
        <authorList>
            <consortium name="DOE Joint Genome Institute"/>
            <person name="Jimenez D.J."/>
            <person name="Hector R.E."/>
            <person name="Riley R."/>
            <person name="Sun H."/>
            <person name="Grigoriev I.V."/>
            <person name="Van Elsas J.D."/>
            <person name="Nichols N.N."/>
        </authorList>
    </citation>
    <scope>NUCLEOTIDE SEQUENCE [LARGE SCALE GENOMIC DNA]</scope>
    <source>
        <strain evidence="3 4">NRRL 30616</strain>
    </source>
</reference>
<feature type="non-terminal residue" evidence="3">
    <location>
        <position position="1"/>
    </location>
</feature>
<feature type="transmembrane region" description="Helical" evidence="2">
    <location>
        <begin position="164"/>
        <end position="183"/>
    </location>
</feature>
<feature type="transmembrane region" description="Helical" evidence="2">
    <location>
        <begin position="96"/>
        <end position="118"/>
    </location>
</feature>
<dbReference type="AlphaFoldDB" id="A0A1J7J848"/>
<keyword evidence="4" id="KW-1185">Reference proteome</keyword>
<dbReference type="EMBL" id="KV875106">
    <property type="protein sequence ID" value="OIW23690.1"/>
    <property type="molecule type" value="Genomic_DNA"/>
</dbReference>
<sequence length="206" mass="22918">PSSPPSRSSTLVEEPLPSYNPQSRSNSFQTRYMNMLLSLDKIPRLHNILADFFGWIMLAGFIVFPGTFTSLAKLQDSAAVQQTPGASDVLDTVQSLPLLVVAAVCCGIGYAGNLWLSVRWRLNYVWLINRLYMPGTLNALAGLVSTLTSIYSQHKGSWSVSAKVAVVVESVTLVFYLVLFLLYNSWLLEKVKQQHDQEFRGSLKSK</sequence>
<evidence type="ECO:0000256" key="2">
    <source>
        <dbReference type="SAM" id="Phobius"/>
    </source>
</evidence>
<evidence type="ECO:0000256" key="1">
    <source>
        <dbReference type="SAM" id="MobiDB-lite"/>
    </source>
</evidence>
<keyword evidence="2" id="KW-0472">Membrane</keyword>
<keyword evidence="2" id="KW-1133">Transmembrane helix</keyword>
<gene>
    <name evidence="3" type="ORF">CONLIGDRAFT_547324</name>
</gene>
<feature type="compositionally biased region" description="Polar residues" evidence="1">
    <location>
        <begin position="1"/>
        <end position="11"/>
    </location>
</feature>
<organism evidence="3 4">
    <name type="scientific">Coniochaeta ligniaria NRRL 30616</name>
    <dbReference type="NCBI Taxonomy" id="1408157"/>
    <lineage>
        <taxon>Eukaryota</taxon>
        <taxon>Fungi</taxon>
        <taxon>Dikarya</taxon>
        <taxon>Ascomycota</taxon>
        <taxon>Pezizomycotina</taxon>
        <taxon>Sordariomycetes</taxon>
        <taxon>Sordariomycetidae</taxon>
        <taxon>Coniochaetales</taxon>
        <taxon>Coniochaetaceae</taxon>
        <taxon>Coniochaeta</taxon>
    </lineage>
</organism>
<protein>
    <submittedName>
        <fullName evidence="3">Uncharacterized protein</fullName>
    </submittedName>
</protein>
<accession>A0A1J7J848</accession>
<dbReference type="Proteomes" id="UP000182658">
    <property type="component" value="Unassembled WGS sequence"/>
</dbReference>
<name>A0A1J7J848_9PEZI</name>
<proteinExistence type="predicted"/>
<feature type="region of interest" description="Disordered" evidence="1">
    <location>
        <begin position="1"/>
        <end position="25"/>
    </location>
</feature>
<keyword evidence="2" id="KW-0812">Transmembrane</keyword>